<feature type="compositionally biased region" description="Polar residues" evidence="1">
    <location>
        <begin position="230"/>
        <end position="263"/>
    </location>
</feature>
<feature type="compositionally biased region" description="Pro residues" evidence="1">
    <location>
        <begin position="124"/>
        <end position="134"/>
    </location>
</feature>
<dbReference type="SMART" id="SM00164">
    <property type="entry name" value="TBC"/>
    <property type="match status" value="1"/>
</dbReference>
<dbReference type="Gene3D" id="1.10.8.270">
    <property type="entry name" value="putative rabgap domain of human tbc1 domain family member 14 like domains"/>
    <property type="match status" value="1"/>
</dbReference>
<dbReference type="Pfam" id="PF00566">
    <property type="entry name" value="RabGAP-TBC"/>
    <property type="match status" value="1"/>
</dbReference>
<feature type="compositionally biased region" description="Polar residues" evidence="1">
    <location>
        <begin position="314"/>
        <end position="327"/>
    </location>
</feature>
<dbReference type="Proteomes" id="UP000193067">
    <property type="component" value="Unassembled WGS sequence"/>
</dbReference>
<dbReference type="STRING" id="1353009.A0A1Y2I9U1"/>
<evidence type="ECO:0000259" key="2">
    <source>
        <dbReference type="PROSITE" id="PS50086"/>
    </source>
</evidence>
<evidence type="ECO:0000256" key="1">
    <source>
        <dbReference type="SAM" id="MobiDB-lite"/>
    </source>
</evidence>
<dbReference type="InterPro" id="IPR050302">
    <property type="entry name" value="Rab_GAP_TBC_domain"/>
</dbReference>
<dbReference type="EMBL" id="KZ084156">
    <property type="protein sequence ID" value="OSC97150.1"/>
    <property type="molecule type" value="Genomic_DNA"/>
</dbReference>
<feature type="region of interest" description="Disordered" evidence="1">
    <location>
        <begin position="376"/>
        <end position="405"/>
    </location>
</feature>
<keyword evidence="4" id="KW-1185">Reference proteome</keyword>
<feature type="compositionally biased region" description="Polar residues" evidence="1">
    <location>
        <begin position="705"/>
        <end position="716"/>
    </location>
</feature>
<feature type="region of interest" description="Disordered" evidence="1">
    <location>
        <begin position="1"/>
        <end position="161"/>
    </location>
</feature>
<dbReference type="OrthoDB" id="159449at2759"/>
<sequence length="716" mass="76560">MSPPLQGVAGVPPHAQPIARANFTPSVPTARPRSRSFSGFTSGGQEDRMQALANGSREEGATPAGSVKPLQISTKRSKSAMAATTVAANVPAPQRATVSHSSSVVRGAHAPSPLSLAQNNVVAAPPPVRSPPPRASTNPLPSTSPPPHAADSLAPGPGTQMARALSLDHAAASVALNANGIGRGSPAPQTQSPLSVLQESIAMRSSPPSSPRSPGMFPKASPVLRHSRSAVLSTSSKASEGLSSPRSGTASLSRPSVDTQRSDSAPPVVASPAEPAPETGSVLGLKITKRTRPQMPPLRLVTSKDSSNHDPRSPTLSVNTMNTSTSDYLGDQETVQVQDMDFELVKPSISASPFTGSVESLPIPSPIRADGFLRADSPAMSSASGSSYRHPGDWSPNDLRSPKENNEVEAHRQREQRWITAMSSTPAAQSRKSKKIRKLVLEGVPASVRYQVWATLTDSKGKRMEGLYQRLAQREKVPAFADIERDIQQCFSEHPQLQDGSLAKLLQAYLTMVPDVHYSKGLALIAGQLLLQSPEEDAFWTFISLMDSHLRPYFSNTVQLEVDASLFAKALEANDSACAKKVFGDMAISPTAVCRPWFMAVYAETLPSNHLLRVWDVFLCEGVTFLFRAGLAIFACCRRSILQSTSSDSVLDVLAHPPIPALPSTPEAFIELAFSVKLKDEDVRKQRNKLESQVKRRTQPRASPLATTPTISLPKS</sequence>
<proteinExistence type="predicted"/>
<feature type="region of interest" description="Disordered" evidence="1">
    <location>
        <begin position="178"/>
        <end position="327"/>
    </location>
</feature>
<feature type="compositionally biased region" description="Low complexity" evidence="1">
    <location>
        <begin position="264"/>
        <end position="278"/>
    </location>
</feature>
<feature type="compositionally biased region" description="Low complexity" evidence="1">
    <location>
        <begin position="376"/>
        <end position="387"/>
    </location>
</feature>
<protein>
    <submittedName>
        <fullName evidence="3">RabGAP/TBC</fullName>
    </submittedName>
</protein>
<feature type="domain" description="Rab-GAP TBC" evidence="2">
    <location>
        <begin position="443"/>
        <end position="622"/>
    </location>
</feature>
<dbReference type="InterPro" id="IPR035969">
    <property type="entry name" value="Rab-GAP_TBC_sf"/>
</dbReference>
<accession>A0A1Y2I9U1</accession>
<dbReference type="PANTHER" id="PTHR47219:SF9">
    <property type="entry name" value="GTPASE ACTIVATING PROTEIN AND CENTROSOME-ASSOCIATED, ISOFORM B"/>
    <property type="match status" value="1"/>
</dbReference>
<dbReference type="PROSITE" id="PS50086">
    <property type="entry name" value="TBC_RABGAP"/>
    <property type="match status" value="1"/>
</dbReference>
<dbReference type="GO" id="GO:0031267">
    <property type="term" value="F:small GTPase binding"/>
    <property type="evidence" value="ECO:0007669"/>
    <property type="project" value="TreeGrafter"/>
</dbReference>
<dbReference type="SUPFAM" id="SSF47923">
    <property type="entry name" value="Ypt/Rab-GAP domain of gyp1p"/>
    <property type="match status" value="2"/>
</dbReference>
<dbReference type="Gene3D" id="1.10.472.80">
    <property type="entry name" value="Ypt/Rab-GAP domain of gyp1p, domain 3"/>
    <property type="match status" value="1"/>
</dbReference>
<feature type="compositionally biased region" description="Polar residues" evidence="1">
    <location>
        <begin position="187"/>
        <end position="198"/>
    </location>
</feature>
<name>A0A1Y2I9U1_TRAC3</name>
<feature type="compositionally biased region" description="Low complexity" evidence="1">
    <location>
        <begin position="80"/>
        <end position="93"/>
    </location>
</feature>
<evidence type="ECO:0000313" key="4">
    <source>
        <dbReference type="Proteomes" id="UP000193067"/>
    </source>
</evidence>
<dbReference type="GO" id="GO:0005096">
    <property type="term" value="F:GTPase activator activity"/>
    <property type="evidence" value="ECO:0007669"/>
    <property type="project" value="TreeGrafter"/>
</dbReference>
<feature type="region of interest" description="Disordered" evidence="1">
    <location>
        <begin position="687"/>
        <end position="716"/>
    </location>
</feature>
<evidence type="ECO:0000313" key="3">
    <source>
        <dbReference type="EMBL" id="OSC97150.1"/>
    </source>
</evidence>
<dbReference type="AlphaFoldDB" id="A0A1Y2I9U1"/>
<organism evidence="3 4">
    <name type="scientific">Trametes coccinea (strain BRFM310)</name>
    <name type="common">Pycnoporus coccineus</name>
    <dbReference type="NCBI Taxonomy" id="1353009"/>
    <lineage>
        <taxon>Eukaryota</taxon>
        <taxon>Fungi</taxon>
        <taxon>Dikarya</taxon>
        <taxon>Basidiomycota</taxon>
        <taxon>Agaricomycotina</taxon>
        <taxon>Agaricomycetes</taxon>
        <taxon>Polyporales</taxon>
        <taxon>Polyporaceae</taxon>
        <taxon>Trametes</taxon>
    </lineage>
</organism>
<feature type="compositionally biased region" description="Low complexity" evidence="1">
    <location>
        <begin position="35"/>
        <end position="44"/>
    </location>
</feature>
<dbReference type="PANTHER" id="PTHR47219">
    <property type="entry name" value="RAB GTPASE-ACTIVATING PROTEIN 1-LIKE"/>
    <property type="match status" value="1"/>
</dbReference>
<reference evidence="3 4" key="1">
    <citation type="journal article" date="2015" name="Biotechnol. Biofuels">
        <title>Enhanced degradation of softwood versus hardwood by the white-rot fungus Pycnoporus coccineus.</title>
        <authorList>
            <person name="Couturier M."/>
            <person name="Navarro D."/>
            <person name="Chevret D."/>
            <person name="Henrissat B."/>
            <person name="Piumi F."/>
            <person name="Ruiz-Duenas F.J."/>
            <person name="Martinez A.T."/>
            <person name="Grigoriev I.V."/>
            <person name="Riley R."/>
            <person name="Lipzen A."/>
            <person name="Berrin J.G."/>
            <person name="Master E.R."/>
            <person name="Rosso M.N."/>
        </authorList>
    </citation>
    <scope>NUCLEOTIDE SEQUENCE [LARGE SCALE GENOMIC DNA]</scope>
    <source>
        <strain evidence="3 4">BRFM310</strain>
    </source>
</reference>
<dbReference type="InterPro" id="IPR000195">
    <property type="entry name" value="Rab-GAP-TBC_dom"/>
</dbReference>
<gene>
    <name evidence="3" type="ORF">PYCCODRAFT_1448144</name>
</gene>